<sequence length="428" mass="46718">MLTALSHRGVILARGVNAHSCLSRVLHPPSACRSRRAMGSVSIPPPASLLRPLETPQRLLSGPGPSNVPPRVLAAAARQIIGHMHGEMLEIMDDIKKGIQYAFQTQNNMTLAMSGPGHVAMECAIFNTVESGESVLVAVNGIWGERAAEIAERIGARVNTIVKPPGGYFTKEEIEQALVEHKPVIFFLTHGESSSGVVHPLDGIGDLCHSHNCLFLLDAVASLGGSPILMDKQGIDILYTGSQKVLNSPPGTAPISFSERACKKMFHRKTKPLSYFLDMGWLANYWGCDGKPTRTYHHTGPISGFFTLRESLAILAEMGLENSWNRHKEVAEHLHKGLESMGFKLFVQEKHVRLPTVTTITVPPGYDWREITVYAMKHHNVEISGGLGPSSGMVLRVGLMGYNSNKANADKVLEALREALKHCHKSKV</sequence>
<evidence type="ECO:0000256" key="5">
    <source>
        <dbReference type="ARBA" id="ARBA00019220"/>
    </source>
</evidence>
<dbReference type="InterPro" id="IPR020578">
    <property type="entry name" value="Aminotrans_V_PyrdxlP_BS"/>
</dbReference>
<dbReference type="InterPro" id="IPR015424">
    <property type="entry name" value="PyrdxlP-dep_Trfase"/>
</dbReference>
<keyword evidence="6" id="KW-0032">Aminotransferase</keyword>
<dbReference type="GO" id="GO:0005777">
    <property type="term" value="C:peroxisome"/>
    <property type="evidence" value="ECO:0007669"/>
    <property type="project" value="TreeGrafter"/>
</dbReference>
<dbReference type="AlphaFoldDB" id="A0A8C9RXB1"/>
<accession>A0A8C9RXB1</accession>
<evidence type="ECO:0000313" key="17">
    <source>
        <dbReference type="Ensembl" id="ENSSFOP00015023942.1"/>
    </source>
</evidence>
<reference evidence="17" key="2">
    <citation type="submission" date="2025-08" db="UniProtKB">
        <authorList>
            <consortium name="Ensembl"/>
        </authorList>
    </citation>
    <scope>IDENTIFICATION</scope>
</reference>
<dbReference type="GeneTree" id="ENSGT00940000153241"/>
<evidence type="ECO:0000256" key="7">
    <source>
        <dbReference type="ARBA" id="ARBA00022679"/>
    </source>
</evidence>
<evidence type="ECO:0000256" key="11">
    <source>
        <dbReference type="PIRNR" id="PIRNR000524"/>
    </source>
</evidence>
<dbReference type="InterPro" id="IPR000192">
    <property type="entry name" value="Aminotrans_V_dom"/>
</dbReference>
<dbReference type="Pfam" id="PF00266">
    <property type="entry name" value="Aminotran_5"/>
    <property type="match status" value="1"/>
</dbReference>
<dbReference type="CDD" id="cd06451">
    <property type="entry name" value="AGAT_like"/>
    <property type="match status" value="1"/>
</dbReference>
<proteinExistence type="inferred from homology"/>
<dbReference type="InterPro" id="IPR024169">
    <property type="entry name" value="SP_NH2Trfase/AEP_transaminase"/>
</dbReference>
<evidence type="ECO:0000256" key="4">
    <source>
        <dbReference type="ARBA" id="ARBA00013049"/>
    </source>
</evidence>
<evidence type="ECO:0000256" key="1">
    <source>
        <dbReference type="ARBA" id="ARBA00001933"/>
    </source>
</evidence>
<reference evidence="17 18" key="1">
    <citation type="submission" date="2019-04" db="EMBL/GenBank/DDBJ databases">
        <authorList>
            <consortium name="Wellcome Sanger Institute Data Sharing"/>
        </authorList>
    </citation>
    <scope>NUCLEOTIDE SEQUENCE [LARGE SCALE GENOMIC DNA]</scope>
</reference>
<evidence type="ECO:0000256" key="8">
    <source>
        <dbReference type="ARBA" id="ARBA00022898"/>
    </source>
</evidence>
<dbReference type="PIRSF" id="PIRSF000524">
    <property type="entry name" value="SPT"/>
    <property type="match status" value="1"/>
</dbReference>
<comment type="subunit">
    <text evidence="11">Homodimer.</text>
</comment>
<name>A0A8C9RXB1_SCLFO</name>
<dbReference type="GO" id="GO:0019265">
    <property type="term" value="P:glycine biosynthetic process, by transamination of glyoxylate"/>
    <property type="evidence" value="ECO:0007669"/>
    <property type="project" value="TreeGrafter"/>
</dbReference>
<comment type="catalytic activity">
    <reaction evidence="10">
        <text>glyoxylate + L-alanine = glycine + pyruvate</text>
        <dbReference type="Rhea" id="RHEA:24248"/>
        <dbReference type="ChEBI" id="CHEBI:15361"/>
        <dbReference type="ChEBI" id="CHEBI:36655"/>
        <dbReference type="ChEBI" id="CHEBI:57305"/>
        <dbReference type="ChEBI" id="CHEBI:57972"/>
        <dbReference type="EC" id="2.6.1.44"/>
    </reaction>
    <physiologicalReaction direction="left-to-right" evidence="10">
        <dbReference type="Rhea" id="RHEA:24249"/>
    </physiologicalReaction>
</comment>
<dbReference type="Ensembl" id="ENSSFOT00015024202.2">
    <property type="protein sequence ID" value="ENSSFOP00015023942.1"/>
    <property type="gene ID" value="ENSSFOG00015015377.2"/>
</dbReference>
<dbReference type="KEGG" id="sfm:108926093"/>
<feature type="binding site" evidence="12">
    <location>
        <position position="396"/>
    </location>
    <ligand>
        <name>substrate</name>
    </ligand>
</feature>
<keyword evidence="18" id="KW-1185">Reference proteome</keyword>
<protein>
    <recommendedName>
        <fullName evidence="5 11">Alanine--glyoxylate aminotransferase</fullName>
        <shortName evidence="11">AGT</shortName>
        <shortName evidence="11">SPT</shortName>
        <ecNumber evidence="4 11">2.6.1.44</ecNumber>
        <ecNumber evidence="3 11">2.6.1.51</ecNumber>
    </recommendedName>
    <alternativeName>
        <fullName evidence="11">Serine--pyruvate aminotransferase</fullName>
    </alternativeName>
</protein>
<keyword evidence="7" id="KW-0808">Transferase</keyword>
<dbReference type="PANTHER" id="PTHR21152">
    <property type="entry name" value="AMINOTRANSFERASE CLASS V"/>
    <property type="match status" value="1"/>
</dbReference>
<evidence type="ECO:0000256" key="12">
    <source>
        <dbReference type="PIRSR" id="PIRSR000524-1"/>
    </source>
</evidence>
<dbReference type="FunFam" id="3.40.640.10:FF:000027">
    <property type="entry name" value="Serine--pyruvate aminotransferase, mitochondrial"/>
    <property type="match status" value="1"/>
</dbReference>
<gene>
    <name evidence="17" type="primary">AGXT</name>
    <name evidence="17" type="synonym">agxta</name>
</gene>
<evidence type="ECO:0000256" key="9">
    <source>
        <dbReference type="ARBA" id="ARBA00033634"/>
    </source>
</evidence>
<reference evidence="17" key="3">
    <citation type="submission" date="2025-09" db="UniProtKB">
        <authorList>
            <consortium name="Ensembl"/>
        </authorList>
    </citation>
    <scope>IDENTIFICATION</scope>
</reference>
<comment type="cofactor">
    <cofactor evidence="1 11 13 15">
        <name>pyridoxal 5'-phosphate</name>
        <dbReference type="ChEBI" id="CHEBI:597326"/>
    </cofactor>
</comment>
<evidence type="ECO:0000313" key="18">
    <source>
        <dbReference type="Proteomes" id="UP000694397"/>
    </source>
</evidence>
<dbReference type="InterPro" id="IPR015421">
    <property type="entry name" value="PyrdxlP-dep_Trfase_major"/>
</dbReference>
<feature type="modified residue" description="N6-(pyridoxal phosphate)lysine" evidence="13">
    <location>
        <position position="244"/>
    </location>
</feature>
<dbReference type="EC" id="2.6.1.44" evidence="4 11"/>
<dbReference type="GO" id="GO:0008453">
    <property type="term" value="F:alanine-glyoxylate transaminase activity"/>
    <property type="evidence" value="ECO:0007669"/>
    <property type="project" value="UniProtKB-EC"/>
</dbReference>
<dbReference type="SUPFAM" id="SSF53383">
    <property type="entry name" value="PLP-dependent transferases"/>
    <property type="match status" value="1"/>
</dbReference>
<feature type="domain" description="Aminotransferase class V" evidence="16">
    <location>
        <begin position="63"/>
        <end position="403"/>
    </location>
</feature>
<dbReference type="PROSITE" id="PS00595">
    <property type="entry name" value="AA_TRANSFER_CLASS_5"/>
    <property type="match status" value="1"/>
</dbReference>
<dbReference type="Gene3D" id="3.40.640.10">
    <property type="entry name" value="Type I PLP-dependent aspartate aminotransferase-like (Major domain)"/>
    <property type="match status" value="1"/>
</dbReference>
<evidence type="ECO:0000256" key="13">
    <source>
        <dbReference type="PIRSR" id="PIRSR000524-50"/>
    </source>
</evidence>
<dbReference type="PANTHER" id="PTHR21152:SF22">
    <property type="entry name" value="ALANINE--GLYOXYLATE AMINOTRANSFERASE"/>
    <property type="match status" value="1"/>
</dbReference>
<organism evidence="17 18">
    <name type="scientific">Scleropages formosus</name>
    <name type="common">Asian bonytongue</name>
    <name type="synonym">Osteoglossum formosum</name>
    <dbReference type="NCBI Taxonomy" id="113540"/>
    <lineage>
        <taxon>Eukaryota</taxon>
        <taxon>Metazoa</taxon>
        <taxon>Chordata</taxon>
        <taxon>Craniata</taxon>
        <taxon>Vertebrata</taxon>
        <taxon>Euteleostomi</taxon>
        <taxon>Actinopterygii</taxon>
        <taxon>Neopterygii</taxon>
        <taxon>Teleostei</taxon>
        <taxon>Osteoglossocephala</taxon>
        <taxon>Osteoglossomorpha</taxon>
        <taxon>Osteoglossiformes</taxon>
        <taxon>Osteoglossidae</taxon>
        <taxon>Scleropages</taxon>
    </lineage>
</organism>
<dbReference type="Gene3D" id="3.90.1150.10">
    <property type="entry name" value="Aspartate Aminotransferase, domain 1"/>
    <property type="match status" value="1"/>
</dbReference>
<dbReference type="EC" id="2.6.1.51" evidence="3 11"/>
<evidence type="ECO:0000256" key="3">
    <source>
        <dbReference type="ARBA" id="ARBA00013027"/>
    </source>
</evidence>
<evidence type="ECO:0000256" key="10">
    <source>
        <dbReference type="ARBA" id="ARBA00033660"/>
    </source>
</evidence>
<dbReference type="GO" id="GO:0004760">
    <property type="term" value="F:L-serine-pyruvate transaminase activity"/>
    <property type="evidence" value="ECO:0007669"/>
    <property type="project" value="UniProtKB-EC"/>
</dbReference>
<keyword evidence="8 11" id="KW-0663">Pyridoxal phosphate</keyword>
<dbReference type="Proteomes" id="UP000694397">
    <property type="component" value="Chromosome 3"/>
</dbReference>
<dbReference type="InterPro" id="IPR015422">
    <property type="entry name" value="PyrdxlP-dep_Trfase_small"/>
</dbReference>
<evidence type="ECO:0000256" key="14">
    <source>
        <dbReference type="RuleBase" id="RU004075"/>
    </source>
</evidence>
<comment type="similarity">
    <text evidence="2 11 14">Belongs to the class-V pyridoxal-phosphate-dependent aminotransferase family.</text>
</comment>
<evidence type="ECO:0000259" key="16">
    <source>
        <dbReference type="Pfam" id="PF00266"/>
    </source>
</evidence>
<evidence type="ECO:0000256" key="6">
    <source>
        <dbReference type="ARBA" id="ARBA00022576"/>
    </source>
</evidence>
<evidence type="ECO:0000256" key="2">
    <source>
        <dbReference type="ARBA" id="ARBA00009236"/>
    </source>
</evidence>
<comment type="catalytic activity">
    <reaction evidence="9">
        <text>L-serine + pyruvate = 3-hydroxypyruvate + L-alanine</text>
        <dbReference type="Rhea" id="RHEA:22852"/>
        <dbReference type="ChEBI" id="CHEBI:15361"/>
        <dbReference type="ChEBI" id="CHEBI:17180"/>
        <dbReference type="ChEBI" id="CHEBI:33384"/>
        <dbReference type="ChEBI" id="CHEBI:57972"/>
        <dbReference type="EC" id="2.6.1.51"/>
    </reaction>
    <physiologicalReaction direction="left-to-right" evidence="9">
        <dbReference type="Rhea" id="RHEA:22853"/>
    </physiologicalReaction>
</comment>
<dbReference type="OrthoDB" id="7403325at2759"/>
<dbReference type="FunFam" id="3.90.1150.10:FF:000039">
    <property type="entry name" value="Serine--pyruvate aminotransferase"/>
    <property type="match status" value="1"/>
</dbReference>
<evidence type="ECO:0000256" key="15">
    <source>
        <dbReference type="RuleBase" id="RU004504"/>
    </source>
</evidence>